<dbReference type="InterPro" id="IPR001173">
    <property type="entry name" value="Glyco_trans_2-like"/>
</dbReference>
<dbReference type="EMBL" id="JAFLQW010000663">
    <property type="protein sequence ID" value="MBO0352247.1"/>
    <property type="molecule type" value="Genomic_DNA"/>
</dbReference>
<comment type="caution">
    <text evidence="2">The sequence shown here is derived from an EMBL/GenBank/DDBJ whole genome shotgun (WGS) entry which is preliminary data.</text>
</comment>
<dbReference type="Gene3D" id="3.90.550.10">
    <property type="entry name" value="Spore Coat Polysaccharide Biosynthesis Protein SpsA, Chain A"/>
    <property type="match status" value="1"/>
</dbReference>
<dbReference type="RefSeq" id="WP_207090660.1">
    <property type="nucleotide sequence ID" value="NZ_JAFLQW010000663.1"/>
</dbReference>
<dbReference type="PANTHER" id="PTHR43685:SF2">
    <property type="entry name" value="GLYCOSYLTRANSFERASE 2-LIKE DOMAIN-CONTAINING PROTEIN"/>
    <property type="match status" value="1"/>
</dbReference>
<gene>
    <name evidence="2" type="ORF">J0895_24825</name>
</gene>
<evidence type="ECO:0000259" key="1">
    <source>
        <dbReference type="Pfam" id="PF00535"/>
    </source>
</evidence>
<accession>A0ABS3FZG6</accession>
<dbReference type="SUPFAM" id="SSF53448">
    <property type="entry name" value="Nucleotide-diphospho-sugar transferases"/>
    <property type="match status" value="1"/>
</dbReference>
<dbReference type="InterPro" id="IPR050834">
    <property type="entry name" value="Glycosyltransf_2"/>
</dbReference>
<proteinExistence type="predicted"/>
<evidence type="ECO:0000313" key="3">
    <source>
        <dbReference type="Proteomes" id="UP000664844"/>
    </source>
</evidence>
<keyword evidence="3" id="KW-1185">Reference proteome</keyword>
<evidence type="ECO:0000313" key="2">
    <source>
        <dbReference type="EMBL" id="MBO0352247.1"/>
    </source>
</evidence>
<dbReference type="Pfam" id="PF00535">
    <property type="entry name" value="Glycos_transf_2"/>
    <property type="match status" value="1"/>
</dbReference>
<reference evidence="2 3" key="1">
    <citation type="submission" date="2021-03" db="EMBL/GenBank/DDBJ databases">
        <title>Metabolic Capacity of the Antarctic Cyanobacterium Phormidium pseudopriestleyi that Sustains Oxygenic Photosynthesis in the Presence of Hydrogen Sulfide.</title>
        <authorList>
            <person name="Lumian J.E."/>
            <person name="Jungblut A.D."/>
            <person name="Dillon M.L."/>
            <person name="Hawes I."/>
            <person name="Doran P.T."/>
            <person name="Mackey T.J."/>
            <person name="Dick G.J."/>
            <person name="Grettenberger C.L."/>
            <person name="Sumner D.Y."/>
        </authorList>
    </citation>
    <scope>NUCLEOTIDE SEQUENCE [LARGE SCALE GENOMIC DNA]</scope>
    <source>
        <strain evidence="2 3">FRX01</strain>
    </source>
</reference>
<dbReference type="CDD" id="cd00761">
    <property type="entry name" value="Glyco_tranf_GTA_type"/>
    <property type="match status" value="1"/>
</dbReference>
<dbReference type="InterPro" id="IPR029044">
    <property type="entry name" value="Nucleotide-diphossugar_trans"/>
</dbReference>
<name>A0ABS3FZG6_9CYAN</name>
<feature type="domain" description="Glycosyltransferase 2-like" evidence="1">
    <location>
        <begin position="5"/>
        <end position="115"/>
    </location>
</feature>
<protein>
    <submittedName>
        <fullName evidence="2">Glycosyltransferase family 2 protein</fullName>
    </submittedName>
</protein>
<dbReference type="PANTHER" id="PTHR43685">
    <property type="entry name" value="GLYCOSYLTRANSFERASE"/>
    <property type="match status" value="1"/>
</dbReference>
<dbReference type="Proteomes" id="UP000664844">
    <property type="component" value="Unassembled WGS sequence"/>
</dbReference>
<organism evidence="2 3">
    <name type="scientific">Phormidium pseudopriestleyi FRX01</name>
    <dbReference type="NCBI Taxonomy" id="1759528"/>
    <lineage>
        <taxon>Bacteria</taxon>
        <taxon>Bacillati</taxon>
        <taxon>Cyanobacteriota</taxon>
        <taxon>Cyanophyceae</taxon>
        <taxon>Oscillatoriophycideae</taxon>
        <taxon>Oscillatoriales</taxon>
        <taxon>Oscillatoriaceae</taxon>
        <taxon>Phormidium</taxon>
    </lineage>
</organism>
<sequence>MKLVSVVVPVYNVEAYIAETIQSILNQTYSNFEILIVNDGSCDRSIEIIQTFDDPRITLIHQENQGVSAARNTGIAQAKGQYIALIDGDDIWVPEKLEKHVEHLEQSPQVGLSFCRSAFIDLKGTPLGIYQMPRLTDIKPHHILCRNPIGNGSVPVIRRVALEAIKHPSNRNQDLSFAYFDENLHHLEDVECWLRIALKSEWQVEGIPEALTLYRVNVTGASTKVDQQIASLEKMLIKTATYAPELVAEWGSMARAYQIRFLSRRMVSLGNGKKAVQLANQALLTSWKIARDEPQRTFLTLAAAYSLYLLPSFIYKKIEARGMKMTGLSQQKQILREQRN</sequence>